<gene>
    <name evidence="2" type="ORF">DFP72DRAFT_812512</name>
</gene>
<accession>A0A8H6HXH8</accession>
<protein>
    <recommendedName>
        <fullName evidence="4">Reverse transcriptase domain-containing protein</fullName>
    </recommendedName>
</protein>
<evidence type="ECO:0008006" key="4">
    <source>
        <dbReference type="Google" id="ProtNLM"/>
    </source>
</evidence>
<dbReference type="Proteomes" id="UP000521943">
    <property type="component" value="Unassembled WGS sequence"/>
</dbReference>
<feature type="transmembrane region" description="Helical" evidence="1">
    <location>
        <begin position="241"/>
        <end position="262"/>
    </location>
</feature>
<dbReference type="OrthoDB" id="2940247at2759"/>
<reference evidence="2 3" key="1">
    <citation type="submission" date="2020-07" db="EMBL/GenBank/DDBJ databases">
        <title>Comparative genomics of pyrophilous fungi reveals a link between fire events and developmental genes.</title>
        <authorList>
            <consortium name="DOE Joint Genome Institute"/>
            <person name="Steindorff A.S."/>
            <person name="Carver A."/>
            <person name="Calhoun S."/>
            <person name="Stillman K."/>
            <person name="Liu H."/>
            <person name="Lipzen A."/>
            <person name="Pangilinan J."/>
            <person name="Labutti K."/>
            <person name="Bruns T.D."/>
            <person name="Grigoriev I.V."/>
        </authorList>
    </citation>
    <scope>NUCLEOTIDE SEQUENCE [LARGE SCALE GENOMIC DNA]</scope>
    <source>
        <strain evidence="2 3">CBS 144469</strain>
    </source>
</reference>
<keyword evidence="1" id="KW-0472">Membrane</keyword>
<dbReference type="PANTHER" id="PTHR47027">
    <property type="entry name" value="REVERSE TRANSCRIPTASE DOMAIN-CONTAINING PROTEIN"/>
    <property type="match status" value="1"/>
</dbReference>
<evidence type="ECO:0000256" key="1">
    <source>
        <dbReference type="SAM" id="Phobius"/>
    </source>
</evidence>
<dbReference type="PANTHER" id="PTHR47027:SF20">
    <property type="entry name" value="REVERSE TRANSCRIPTASE-LIKE PROTEIN WITH RNA-DIRECTED DNA POLYMERASE DOMAIN"/>
    <property type="match status" value="1"/>
</dbReference>
<dbReference type="AlphaFoldDB" id="A0A8H6HXH8"/>
<keyword evidence="3" id="KW-1185">Reference proteome</keyword>
<evidence type="ECO:0000313" key="3">
    <source>
        <dbReference type="Proteomes" id="UP000521943"/>
    </source>
</evidence>
<organism evidence="2 3">
    <name type="scientific">Ephemerocybe angulata</name>
    <dbReference type="NCBI Taxonomy" id="980116"/>
    <lineage>
        <taxon>Eukaryota</taxon>
        <taxon>Fungi</taxon>
        <taxon>Dikarya</taxon>
        <taxon>Basidiomycota</taxon>
        <taxon>Agaricomycotina</taxon>
        <taxon>Agaricomycetes</taxon>
        <taxon>Agaricomycetidae</taxon>
        <taxon>Agaricales</taxon>
        <taxon>Agaricineae</taxon>
        <taxon>Psathyrellaceae</taxon>
        <taxon>Ephemerocybe</taxon>
    </lineage>
</organism>
<proteinExistence type="predicted"/>
<keyword evidence="1" id="KW-0812">Transmembrane</keyword>
<sequence length="516" mass="58166">MMDWMRVLYSHMTYRVKADRQFSEAFQSLWGILAGDSFSPSLFDAFLHDFKPPTLPTDCRLRGTLQGTTPVGNLELADDITEFTQVDRHAPDLMLLQEKVNYTEVEYFSEQAFLELNASKTKSLLFGARGVPTSNLTLQNGVVDIEQVAKYRYGGVFFSSSVGVDLFIRHYETQATRATNAGHTLFASEAYTGTMPVLAGLRVYRARMDCHLTYGCEVCIDICEKGLALLEKAQKGFLRRLLGLGPLSVTAVLFALTGIMPIRHRRIILALRYAIYLLKQPPTTLANKAFIDSLALYQKGKKCWIGNIITVLARLPDAPVVITLESFKTEAGIQAVIDAVEESCSQHIIKGLASSRLPLLHGPELGLLPGNIQTTLKMRPYLRNVIVPAHRKALTCMLCSDHTLAVEMYRRVRCPKGYEIAPNNRPCRYCHAPTESELHSLFLCEGFDDLRMRREAFFTRVSTISPQFTVQRITQDPIRSIHLFLDHRDLAPTFAKFVYDVMIMFPGPQRKRGSKD</sequence>
<comment type="caution">
    <text evidence="2">The sequence shown here is derived from an EMBL/GenBank/DDBJ whole genome shotgun (WGS) entry which is preliminary data.</text>
</comment>
<name>A0A8H6HXH8_9AGAR</name>
<keyword evidence="1" id="KW-1133">Transmembrane helix</keyword>
<evidence type="ECO:0000313" key="2">
    <source>
        <dbReference type="EMBL" id="KAF6754780.1"/>
    </source>
</evidence>
<dbReference type="EMBL" id="JACGCI010000033">
    <property type="protein sequence ID" value="KAF6754780.1"/>
    <property type="molecule type" value="Genomic_DNA"/>
</dbReference>